<evidence type="ECO:0000256" key="4">
    <source>
        <dbReference type="ARBA" id="ARBA00022729"/>
    </source>
</evidence>
<keyword evidence="6" id="KW-1133">Transmembrane helix</keyword>
<dbReference type="Pfam" id="PF08263">
    <property type="entry name" value="LRRNT_2"/>
    <property type="match status" value="1"/>
</dbReference>
<dbReference type="SUPFAM" id="SSF52058">
    <property type="entry name" value="L domain-like"/>
    <property type="match status" value="1"/>
</dbReference>
<dbReference type="GO" id="GO:0016020">
    <property type="term" value="C:membrane"/>
    <property type="evidence" value="ECO:0007669"/>
    <property type="project" value="UniProtKB-SubCell"/>
</dbReference>
<comment type="caution">
    <text evidence="10">The sequence shown here is derived from an EMBL/GenBank/DDBJ whole genome shotgun (WGS) entry which is preliminary data.</text>
</comment>
<dbReference type="PRINTS" id="PR00019">
    <property type="entry name" value="LEURICHRPT"/>
</dbReference>
<keyword evidence="8" id="KW-0325">Glycoprotein</keyword>
<dbReference type="PANTHER" id="PTHR48063">
    <property type="entry name" value="LRR RECEPTOR-LIKE KINASE"/>
    <property type="match status" value="1"/>
</dbReference>
<keyword evidence="7" id="KW-0472">Membrane</keyword>
<dbReference type="Gene3D" id="3.80.10.10">
    <property type="entry name" value="Ribonuclease Inhibitor"/>
    <property type="match status" value="1"/>
</dbReference>
<dbReference type="PROSITE" id="PS51450">
    <property type="entry name" value="LRR"/>
    <property type="match status" value="1"/>
</dbReference>
<proteinExistence type="predicted"/>
<dbReference type="Pfam" id="PF00560">
    <property type="entry name" value="LRR_1"/>
    <property type="match status" value="2"/>
</dbReference>
<dbReference type="EMBL" id="JBBPBK010000286">
    <property type="protein sequence ID" value="KAK9265891.1"/>
    <property type="molecule type" value="Genomic_DNA"/>
</dbReference>
<sequence length="190" mass="21623">MERLVCVPIILVGYITIAVLPLSFCHAKSNVVCHEREKTALLRFKQGLRDPSNRLSSWSTEEDCCKWTAVGCDNVTGHVIKLDLRNPNIDNKTQDGHEFIELAGEISSSLLELKRLVFLDLSYNNFTNIPHFFGSLKSLRYLILRRSGFGGVIPYQIGNLTNLRSLDLSSNNLWVQNLWWLSHLSSFEIS</sequence>
<keyword evidence="11" id="KW-1185">Reference proteome</keyword>
<accession>A0AAP0R4G0</accession>
<organism evidence="10 11">
    <name type="scientific">Liquidambar formosana</name>
    <name type="common">Formosan gum</name>
    <dbReference type="NCBI Taxonomy" id="63359"/>
    <lineage>
        <taxon>Eukaryota</taxon>
        <taxon>Viridiplantae</taxon>
        <taxon>Streptophyta</taxon>
        <taxon>Embryophyta</taxon>
        <taxon>Tracheophyta</taxon>
        <taxon>Spermatophyta</taxon>
        <taxon>Magnoliopsida</taxon>
        <taxon>eudicotyledons</taxon>
        <taxon>Gunneridae</taxon>
        <taxon>Pentapetalae</taxon>
        <taxon>Saxifragales</taxon>
        <taxon>Altingiaceae</taxon>
        <taxon>Liquidambar</taxon>
    </lineage>
</organism>
<dbReference type="InterPro" id="IPR032675">
    <property type="entry name" value="LRR_dom_sf"/>
</dbReference>
<evidence type="ECO:0000256" key="8">
    <source>
        <dbReference type="ARBA" id="ARBA00023180"/>
    </source>
</evidence>
<evidence type="ECO:0000313" key="10">
    <source>
        <dbReference type="EMBL" id="KAK9265891.1"/>
    </source>
</evidence>
<gene>
    <name evidence="10" type="ORF">L1049_021598</name>
</gene>
<reference evidence="10 11" key="1">
    <citation type="journal article" date="2024" name="Plant J.">
        <title>Genome sequences and population genomics reveal climatic adaptation and genomic divergence between two closely related sweetgum species.</title>
        <authorList>
            <person name="Xu W.Q."/>
            <person name="Ren C.Q."/>
            <person name="Zhang X.Y."/>
            <person name="Comes H.P."/>
            <person name="Liu X.H."/>
            <person name="Li Y.G."/>
            <person name="Kettle C.J."/>
            <person name="Jalonen R."/>
            <person name="Gaisberger H."/>
            <person name="Ma Y.Z."/>
            <person name="Qiu Y.X."/>
        </authorList>
    </citation>
    <scope>NUCLEOTIDE SEQUENCE [LARGE SCALE GENOMIC DNA]</scope>
    <source>
        <strain evidence="10">Hangzhou</strain>
    </source>
</reference>
<dbReference type="InterPro" id="IPR001611">
    <property type="entry name" value="Leu-rich_rpt"/>
</dbReference>
<evidence type="ECO:0000259" key="9">
    <source>
        <dbReference type="Pfam" id="PF08263"/>
    </source>
</evidence>
<dbReference type="InterPro" id="IPR046956">
    <property type="entry name" value="RLP23-like"/>
</dbReference>
<evidence type="ECO:0000256" key="3">
    <source>
        <dbReference type="ARBA" id="ARBA00022692"/>
    </source>
</evidence>
<evidence type="ECO:0000256" key="1">
    <source>
        <dbReference type="ARBA" id="ARBA00004479"/>
    </source>
</evidence>
<dbReference type="Proteomes" id="UP001415857">
    <property type="component" value="Unassembled WGS sequence"/>
</dbReference>
<dbReference type="InterPro" id="IPR013210">
    <property type="entry name" value="LRR_N_plant-typ"/>
</dbReference>
<comment type="subcellular location">
    <subcellularLocation>
        <location evidence="1">Membrane</location>
        <topology evidence="1">Single-pass type I membrane protein</topology>
    </subcellularLocation>
</comment>
<keyword evidence="5" id="KW-0677">Repeat</keyword>
<keyword evidence="4" id="KW-0732">Signal</keyword>
<feature type="domain" description="Leucine-rich repeat-containing N-terminal plant-type" evidence="9">
    <location>
        <begin position="35"/>
        <end position="73"/>
    </location>
</feature>
<dbReference type="AlphaFoldDB" id="A0AAP0R4G0"/>
<protein>
    <recommendedName>
        <fullName evidence="9">Leucine-rich repeat-containing N-terminal plant-type domain-containing protein</fullName>
    </recommendedName>
</protein>
<evidence type="ECO:0000256" key="6">
    <source>
        <dbReference type="ARBA" id="ARBA00022989"/>
    </source>
</evidence>
<keyword evidence="3" id="KW-0812">Transmembrane</keyword>
<name>A0AAP0R4G0_LIQFO</name>
<evidence type="ECO:0000313" key="11">
    <source>
        <dbReference type="Proteomes" id="UP001415857"/>
    </source>
</evidence>
<evidence type="ECO:0000256" key="5">
    <source>
        <dbReference type="ARBA" id="ARBA00022737"/>
    </source>
</evidence>
<dbReference type="PANTHER" id="PTHR48063:SF112">
    <property type="entry name" value="RECEPTOR LIKE PROTEIN 30-LIKE"/>
    <property type="match status" value="1"/>
</dbReference>
<evidence type="ECO:0000256" key="7">
    <source>
        <dbReference type="ARBA" id="ARBA00023136"/>
    </source>
</evidence>
<evidence type="ECO:0000256" key="2">
    <source>
        <dbReference type="ARBA" id="ARBA00022614"/>
    </source>
</evidence>
<keyword evidence="2" id="KW-0433">Leucine-rich repeat</keyword>